<proteinExistence type="predicted"/>
<evidence type="ECO:0000313" key="2">
    <source>
        <dbReference type="Proteomes" id="UP000218263"/>
    </source>
</evidence>
<dbReference type="Proteomes" id="UP000218263">
    <property type="component" value="Chromosome"/>
</dbReference>
<protein>
    <submittedName>
        <fullName evidence="1">Uncharacterized protein</fullName>
    </submittedName>
</protein>
<accession>A0A0X8X5W9</accession>
<dbReference type="AlphaFoldDB" id="A0A0X8X5W9"/>
<dbReference type="EMBL" id="AP017313">
    <property type="protein sequence ID" value="BAU55668.1"/>
    <property type="molecule type" value="Genomic_DNA"/>
</dbReference>
<reference evidence="1 2" key="1">
    <citation type="submission" date="2015-12" db="EMBL/GenBank/DDBJ databases">
        <title>Genome sequence of Mucilaginibacter gotjawali.</title>
        <authorList>
            <person name="Lee J.S."/>
            <person name="Lee K.C."/>
            <person name="Kim K.K."/>
            <person name="Lee B.W."/>
        </authorList>
    </citation>
    <scope>NUCLEOTIDE SEQUENCE [LARGE SCALE GENOMIC DNA]</scope>
    <source>
        <strain evidence="1 2">SA3-7</strain>
    </source>
</reference>
<evidence type="ECO:0000313" key="1">
    <source>
        <dbReference type="EMBL" id="BAU55668.1"/>
    </source>
</evidence>
<organism evidence="1 2">
    <name type="scientific">Mucilaginibacter gotjawali</name>
    <dbReference type="NCBI Taxonomy" id="1550579"/>
    <lineage>
        <taxon>Bacteria</taxon>
        <taxon>Pseudomonadati</taxon>
        <taxon>Bacteroidota</taxon>
        <taxon>Sphingobacteriia</taxon>
        <taxon>Sphingobacteriales</taxon>
        <taxon>Sphingobacteriaceae</taxon>
        <taxon>Mucilaginibacter</taxon>
    </lineage>
</organism>
<name>A0A0X8X5W9_9SPHI</name>
<dbReference type="KEGG" id="mgot:MgSA37_03859"/>
<keyword evidence="2" id="KW-1185">Reference proteome</keyword>
<sequence>MEVKGHFQANTFTTLLNDDYENGLFSQIHDGRYDNKLLGSKIIIVYACIPKYLFS</sequence>
<gene>
    <name evidence="1" type="ORF">MgSA37_03859</name>
</gene>